<organism evidence="1 2">
    <name type="scientific">Nitratidesulfovibrio oxamicus</name>
    <dbReference type="NCBI Taxonomy" id="32016"/>
    <lineage>
        <taxon>Bacteria</taxon>
        <taxon>Pseudomonadati</taxon>
        <taxon>Thermodesulfobacteriota</taxon>
        <taxon>Desulfovibrionia</taxon>
        <taxon>Desulfovibrionales</taxon>
        <taxon>Desulfovibrionaceae</taxon>
        <taxon>Nitratidesulfovibrio</taxon>
    </lineage>
</organism>
<evidence type="ECO:0000313" key="1">
    <source>
        <dbReference type="EMBL" id="MBG3877853.1"/>
    </source>
</evidence>
<proteinExistence type="predicted"/>
<evidence type="ECO:0000313" key="2">
    <source>
        <dbReference type="Proteomes" id="UP001194469"/>
    </source>
</evidence>
<gene>
    <name evidence="1" type="ORF">FVW20_12730</name>
</gene>
<dbReference type="EMBL" id="VRYY01000392">
    <property type="protein sequence ID" value="MBG3877853.1"/>
    <property type="molecule type" value="Genomic_DNA"/>
</dbReference>
<name>A0ABS0J5W1_9BACT</name>
<comment type="caution">
    <text evidence="1">The sequence shown here is derived from an EMBL/GenBank/DDBJ whole genome shotgun (WGS) entry which is preliminary data.</text>
</comment>
<dbReference type="Proteomes" id="UP001194469">
    <property type="component" value="Unassembled WGS sequence"/>
</dbReference>
<keyword evidence="2" id="KW-1185">Reference proteome</keyword>
<sequence length="132" mass="14910">MPATEPDARKGREALGQWLDQMAATVRDIEREAEQALHRNEDQDAYRDLMRRKAQLLTSLPDRARDLLPQFEGHERDAIADRLSRFASSASNALRIDSVFYMSALLYPEDHTPGQPNDLETFAAAVREGRAG</sequence>
<protein>
    <recommendedName>
        <fullName evidence="3">GGDEF domain-containing protein</fullName>
    </recommendedName>
</protein>
<accession>A0ABS0J5W1</accession>
<dbReference type="RefSeq" id="WP_196609912.1">
    <property type="nucleotide sequence ID" value="NZ_VRYY01000392.1"/>
</dbReference>
<reference evidence="1 2" key="1">
    <citation type="submission" date="2019-08" db="EMBL/GenBank/DDBJ databases">
        <authorList>
            <person name="Luo N."/>
        </authorList>
    </citation>
    <scope>NUCLEOTIDE SEQUENCE [LARGE SCALE GENOMIC DNA]</scope>
    <source>
        <strain evidence="1 2">NCIMB 9442</strain>
    </source>
</reference>
<evidence type="ECO:0008006" key="3">
    <source>
        <dbReference type="Google" id="ProtNLM"/>
    </source>
</evidence>